<dbReference type="PANTHER" id="PTHR30558:SF7">
    <property type="entry name" value="TOL-PAL SYSTEM PROTEIN TOLR"/>
    <property type="match status" value="1"/>
</dbReference>
<evidence type="ECO:0000256" key="5">
    <source>
        <dbReference type="ARBA" id="ARBA00022989"/>
    </source>
</evidence>
<keyword evidence="10" id="KW-1185">Reference proteome</keyword>
<dbReference type="Gene3D" id="3.30.420.270">
    <property type="match status" value="1"/>
</dbReference>
<gene>
    <name evidence="9" type="ORF">OV079_05280</name>
</gene>
<comment type="caution">
    <text evidence="9">The sequence shown here is derived from an EMBL/GenBank/DDBJ whole genome shotgun (WGS) entry which is preliminary data.</text>
</comment>
<name>A0A9X3IWP2_9BACT</name>
<keyword evidence="4 7" id="KW-0812">Transmembrane</keyword>
<keyword evidence="3" id="KW-1003">Cell membrane</keyword>
<evidence type="ECO:0000256" key="7">
    <source>
        <dbReference type="RuleBase" id="RU003879"/>
    </source>
</evidence>
<keyword evidence="5 8" id="KW-1133">Transmembrane helix</keyword>
<dbReference type="Proteomes" id="UP001150924">
    <property type="component" value="Unassembled WGS sequence"/>
</dbReference>
<proteinExistence type="inferred from homology"/>
<evidence type="ECO:0000256" key="6">
    <source>
        <dbReference type="ARBA" id="ARBA00023136"/>
    </source>
</evidence>
<dbReference type="RefSeq" id="WP_267766609.1">
    <property type="nucleotide sequence ID" value="NZ_JAPNKE010000002.1"/>
</dbReference>
<feature type="transmembrane region" description="Helical" evidence="8">
    <location>
        <begin position="24"/>
        <end position="43"/>
    </location>
</feature>
<evidence type="ECO:0000313" key="9">
    <source>
        <dbReference type="EMBL" id="MCY1004993.1"/>
    </source>
</evidence>
<dbReference type="GO" id="GO:0015031">
    <property type="term" value="P:protein transport"/>
    <property type="evidence" value="ECO:0007669"/>
    <property type="project" value="UniProtKB-KW"/>
</dbReference>
<dbReference type="GO" id="GO:0005886">
    <property type="term" value="C:plasma membrane"/>
    <property type="evidence" value="ECO:0007669"/>
    <property type="project" value="UniProtKB-SubCell"/>
</dbReference>
<evidence type="ECO:0000256" key="1">
    <source>
        <dbReference type="ARBA" id="ARBA00004162"/>
    </source>
</evidence>
<evidence type="ECO:0000256" key="3">
    <source>
        <dbReference type="ARBA" id="ARBA00022475"/>
    </source>
</evidence>
<sequence>MSSKVTADAIQGEGPVSAINVTPLVDVMLCLLIIFMVSTPMMAPKQPQKIAVPKAKAQAIAQEQFLLATVSVDAKGDVFMGTVALSRDPATMANELSSNARLKQDGVAFIQGDSNIEFSRIVELLVALRTAGVSKVGFLTDPKVPPRT</sequence>
<protein>
    <submittedName>
        <fullName evidence="9">Biopolymer transporter ExbD</fullName>
    </submittedName>
</protein>
<dbReference type="GO" id="GO:0022857">
    <property type="term" value="F:transmembrane transporter activity"/>
    <property type="evidence" value="ECO:0007669"/>
    <property type="project" value="InterPro"/>
</dbReference>
<evidence type="ECO:0000256" key="2">
    <source>
        <dbReference type="ARBA" id="ARBA00005811"/>
    </source>
</evidence>
<reference evidence="9" key="1">
    <citation type="submission" date="2022-11" db="EMBL/GenBank/DDBJ databases">
        <title>Minimal conservation of predation-associated metabolite biosynthetic gene clusters underscores biosynthetic potential of Myxococcota including descriptions for ten novel species: Archangium lansinium sp. nov., Myxococcus landrumus sp. nov., Nannocystis bai.</title>
        <authorList>
            <person name="Ahearne A."/>
            <person name="Stevens C."/>
            <person name="Phillips K."/>
        </authorList>
    </citation>
    <scope>NUCLEOTIDE SEQUENCE</scope>
    <source>
        <strain evidence="9">Na p29</strain>
    </source>
</reference>
<comment type="similarity">
    <text evidence="2 7">Belongs to the ExbD/TolR family.</text>
</comment>
<dbReference type="AlphaFoldDB" id="A0A9X3IWP2"/>
<dbReference type="InterPro" id="IPR003400">
    <property type="entry name" value="ExbD"/>
</dbReference>
<evidence type="ECO:0000313" key="10">
    <source>
        <dbReference type="Proteomes" id="UP001150924"/>
    </source>
</evidence>
<comment type="subcellular location">
    <subcellularLocation>
        <location evidence="1">Cell membrane</location>
        <topology evidence="1">Single-pass membrane protein</topology>
    </subcellularLocation>
    <subcellularLocation>
        <location evidence="7">Cell membrane</location>
        <topology evidence="7">Single-pass type II membrane protein</topology>
    </subcellularLocation>
</comment>
<keyword evidence="7" id="KW-0813">Transport</keyword>
<evidence type="ECO:0000256" key="8">
    <source>
        <dbReference type="SAM" id="Phobius"/>
    </source>
</evidence>
<keyword evidence="7" id="KW-0653">Protein transport</keyword>
<evidence type="ECO:0000256" key="4">
    <source>
        <dbReference type="ARBA" id="ARBA00022692"/>
    </source>
</evidence>
<dbReference type="EMBL" id="JAPNKE010000002">
    <property type="protein sequence ID" value="MCY1004993.1"/>
    <property type="molecule type" value="Genomic_DNA"/>
</dbReference>
<accession>A0A9X3IWP2</accession>
<dbReference type="Pfam" id="PF02472">
    <property type="entry name" value="ExbD"/>
    <property type="match status" value="1"/>
</dbReference>
<keyword evidence="6 8" id="KW-0472">Membrane</keyword>
<dbReference type="PANTHER" id="PTHR30558">
    <property type="entry name" value="EXBD MEMBRANE COMPONENT OF PMF-DRIVEN MACROMOLECULE IMPORT SYSTEM"/>
    <property type="match status" value="1"/>
</dbReference>
<organism evidence="9 10">
    <name type="scientific">Nannocystis pusilla</name>
    <dbReference type="NCBI Taxonomy" id="889268"/>
    <lineage>
        <taxon>Bacteria</taxon>
        <taxon>Pseudomonadati</taxon>
        <taxon>Myxococcota</taxon>
        <taxon>Polyangia</taxon>
        <taxon>Nannocystales</taxon>
        <taxon>Nannocystaceae</taxon>
        <taxon>Nannocystis</taxon>
    </lineage>
</organism>